<dbReference type="PRINTS" id="PR00080">
    <property type="entry name" value="SDRFAMILY"/>
</dbReference>
<evidence type="ECO:0000313" key="4">
    <source>
        <dbReference type="EMBL" id="CAB5058992.1"/>
    </source>
</evidence>
<dbReference type="PANTHER" id="PTHR43157">
    <property type="entry name" value="PHOSPHATIDYLINOSITOL-GLYCAN BIOSYNTHESIS CLASS F PROTEIN-RELATED"/>
    <property type="match status" value="1"/>
</dbReference>
<dbReference type="Gene3D" id="3.40.50.720">
    <property type="entry name" value="NAD(P)-binding Rossmann-like Domain"/>
    <property type="match status" value="1"/>
</dbReference>
<dbReference type="EMBL" id="CAFBQP010000025">
    <property type="protein sequence ID" value="CAB5058992.1"/>
    <property type="molecule type" value="Genomic_DNA"/>
</dbReference>
<protein>
    <submittedName>
        <fullName evidence="2">Unannotated protein</fullName>
    </submittedName>
</protein>
<dbReference type="InterPro" id="IPR002347">
    <property type="entry name" value="SDR_fam"/>
</dbReference>
<gene>
    <name evidence="2" type="ORF">UFOPK2602_02457</name>
    <name evidence="3" type="ORF">UFOPK2806_01487</name>
    <name evidence="4" type="ORF">UFOPK4306_00830</name>
</gene>
<name>A0A6J6SDY8_9ZZZZ</name>
<dbReference type="InterPro" id="IPR036291">
    <property type="entry name" value="NAD(P)-bd_dom_sf"/>
</dbReference>
<organism evidence="2">
    <name type="scientific">freshwater metagenome</name>
    <dbReference type="NCBI Taxonomy" id="449393"/>
    <lineage>
        <taxon>unclassified sequences</taxon>
        <taxon>metagenomes</taxon>
        <taxon>ecological metagenomes</taxon>
    </lineage>
</organism>
<dbReference type="AlphaFoldDB" id="A0A6J6SDY8"/>
<evidence type="ECO:0000256" key="1">
    <source>
        <dbReference type="ARBA" id="ARBA00023002"/>
    </source>
</evidence>
<dbReference type="PANTHER" id="PTHR43157:SF31">
    <property type="entry name" value="PHOSPHATIDYLINOSITOL-GLYCAN BIOSYNTHESIS CLASS F PROTEIN"/>
    <property type="match status" value="1"/>
</dbReference>
<dbReference type="EMBL" id="CAEZYY010000019">
    <property type="protein sequence ID" value="CAB4758505.1"/>
    <property type="molecule type" value="Genomic_DNA"/>
</dbReference>
<dbReference type="Pfam" id="PF00106">
    <property type="entry name" value="adh_short"/>
    <property type="match status" value="1"/>
</dbReference>
<dbReference type="SUPFAM" id="SSF51735">
    <property type="entry name" value="NAD(P)-binding Rossmann-fold domains"/>
    <property type="match status" value="1"/>
</dbReference>
<dbReference type="PRINTS" id="PR00081">
    <property type="entry name" value="GDHRDH"/>
</dbReference>
<keyword evidence="1" id="KW-0560">Oxidoreductase</keyword>
<proteinExistence type="predicted"/>
<dbReference type="GO" id="GO:0016491">
    <property type="term" value="F:oxidoreductase activity"/>
    <property type="evidence" value="ECO:0007669"/>
    <property type="project" value="UniProtKB-KW"/>
</dbReference>
<sequence>MSNIGWVPERAPRMDGRTVLITGANSGLGLASARHLSGLGANIVMACRNADKAALAAESLRAGSPASRIEVRSLDLSSLVSIRRFATGLVDSGTTVDVLMNNAGVMATDRLVTADGFDLQFGTNHLGHFALTGLLLPLLAANPDGARIINVSSLGHRAGRMHLDDPNFEHRPYRRWGAYFESKLANLLFTAELHRRLAAAGSTVTTLAAHPGTASTELGKDGTSTTNWVIRNFFGALVRGPASGARSQVRAAVDPAARGGQFYGPALMVAGPPRLETPSRRARRTDDARALWDLSECLTGIAYPL</sequence>
<evidence type="ECO:0000313" key="2">
    <source>
        <dbReference type="EMBL" id="CAB4732982.1"/>
    </source>
</evidence>
<dbReference type="NCBIfam" id="NF004846">
    <property type="entry name" value="PRK06197.1"/>
    <property type="match status" value="1"/>
</dbReference>
<evidence type="ECO:0000313" key="3">
    <source>
        <dbReference type="EMBL" id="CAB4758505.1"/>
    </source>
</evidence>
<reference evidence="2" key="1">
    <citation type="submission" date="2020-05" db="EMBL/GenBank/DDBJ databases">
        <authorList>
            <person name="Chiriac C."/>
            <person name="Salcher M."/>
            <person name="Ghai R."/>
            <person name="Kavagutti S V."/>
        </authorList>
    </citation>
    <scope>NUCLEOTIDE SEQUENCE</scope>
</reference>
<dbReference type="EMBL" id="CAEZXX010000269">
    <property type="protein sequence ID" value="CAB4732982.1"/>
    <property type="molecule type" value="Genomic_DNA"/>
</dbReference>
<accession>A0A6J6SDY8</accession>